<organism evidence="4 5">
    <name type="scientific">Enterobacter huaxiensis</name>
    <dbReference type="NCBI Taxonomy" id="2494702"/>
    <lineage>
        <taxon>Bacteria</taxon>
        <taxon>Pseudomonadati</taxon>
        <taxon>Pseudomonadota</taxon>
        <taxon>Gammaproteobacteria</taxon>
        <taxon>Enterobacterales</taxon>
        <taxon>Enterobacteriaceae</taxon>
        <taxon>Enterobacter</taxon>
    </lineage>
</organism>
<dbReference type="SUPFAM" id="SSF53474">
    <property type="entry name" value="alpha/beta-Hydrolases"/>
    <property type="match status" value="1"/>
</dbReference>
<accession>A0A428LFV9</accession>
<dbReference type="GO" id="GO:0016787">
    <property type="term" value="F:hydrolase activity"/>
    <property type="evidence" value="ECO:0007669"/>
    <property type="project" value="UniProtKB-KW"/>
</dbReference>
<dbReference type="RefSeq" id="WP_125915718.1">
    <property type="nucleotide sequence ID" value="NZ_RWHU01000013.1"/>
</dbReference>
<dbReference type="FunFam" id="3.40.50.1820:FF:000089">
    <property type="entry name" value="Alpha/beta hydrolase"/>
    <property type="match status" value="1"/>
</dbReference>
<dbReference type="AlphaFoldDB" id="A0A428LFV9"/>
<dbReference type="InterPro" id="IPR013094">
    <property type="entry name" value="AB_hydrolase_3"/>
</dbReference>
<evidence type="ECO:0000313" key="4">
    <source>
        <dbReference type="EMBL" id="RSK62769.1"/>
    </source>
</evidence>
<dbReference type="PANTHER" id="PTHR48081:SF8">
    <property type="entry name" value="ALPHA_BETA HYDROLASE FOLD-3 DOMAIN-CONTAINING PROTEIN-RELATED"/>
    <property type="match status" value="1"/>
</dbReference>
<comment type="caution">
    <text evidence="4">The sequence shown here is derived from an EMBL/GenBank/DDBJ whole genome shotgun (WGS) entry which is preliminary data.</text>
</comment>
<evidence type="ECO:0000313" key="5">
    <source>
        <dbReference type="Proteomes" id="UP000276389"/>
    </source>
</evidence>
<comment type="similarity">
    <text evidence="1">Belongs to the 'GDXG' lipolytic enzyme family.</text>
</comment>
<gene>
    <name evidence="4" type="ORF">EJE24_23265</name>
</gene>
<evidence type="ECO:0000259" key="3">
    <source>
        <dbReference type="Pfam" id="PF07859"/>
    </source>
</evidence>
<proteinExistence type="inferred from homology"/>
<feature type="domain" description="Alpha/beta hydrolase fold-3" evidence="3">
    <location>
        <begin position="76"/>
        <end position="280"/>
    </location>
</feature>
<dbReference type="Pfam" id="PF07859">
    <property type="entry name" value="Abhydrolase_3"/>
    <property type="match status" value="1"/>
</dbReference>
<dbReference type="InterPro" id="IPR050300">
    <property type="entry name" value="GDXG_lipolytic_enzyme"/>
</dbReference>
<protein>
    <submittedName>
        <fullName evidence="4">Alpha/beta hydrolase</fullName>
    </submittedName>
</protein>
<evidence type="ECO:0000256" key="1">
    <source>
        <dbReference type="ARBA" id="ARBA00010515"/>
    </source>
</evidence>
<sequence>MALEKGIDKLVQEFIAAGRPSSRKQSIDDRRSGYVASTALAGETETRVQVETLVLEDMTFQVFSPFNAPEMLPSALYYHGGCFVSGGFETHDNQLRQLAFYGNCRVIAVQYRLAPEHTFPAAHDDAERAADLVWQNAEQLDVDKNRITLCGDSAGGHLALVTSLRLKAKGLWDPAQLLLIYPMLDATASFESYTLNGMDYVITRDTLLSGYEMYLAGADRQHPEASPLWRDDLSGLPPVHIITAEYDPLCDEGEMLYQHLSEQGVTCTAQRWLGVIHGFFQLGGVSQSARDVMRDIAWRISAARR</sequence>
<reference evidence="4 5" key="1">
    <citation type="submission" date="2018-12" db="EMBL/GenBank/DDBJ databases">
        <title>The Genome Submission of two Enterobacter spp. strains.</title>
        <authorList>
            <person name="Wu W."/>
            <person name="Wei L."/>
            <person name="Feng Y."/>
            <person name="Zong Z."/>
        </authorList>
    </citation>
    <scope>NUCLEOTIDE SEQUENCE [LARGE SCALE GENOMIC DNA]</scope>
    <source>
        <strain evidence="4 5">WCHEHu045002</strain>
    </source>
</reference>
<dbReference type="Gene3D" id="3.40.50.1820">
    <property type="entry name" value="alpha/beta hydrolase"/>
    <property type="match status" value="1"/>
</dbReference>
<keyword evidence="2 4" id="KW-0378">Hydrolase</keyword>
<evidence type="ECO:0000256" key="2">
    <source>
        <dbReference type="ARBA" id="ARBA00022801"/>
    </source>
</evidence>
<name>A0A428LFV9_9ENTR</name>
<dbReference type="Proteomes" id="UP000276389">
    <property type="component" value="Unassembled WGS sequence"/>
</dbReference>
<dbReference type="InterPro" id="IPR029058">
    <property type="entry name" value="AB_hydrolase_fold"/>
</dbReference>
<dbReference type="PANTHER" id="PTHR48081">
    <property type="entry name" value="AB HYDROLASE SUPERFAMILY PROTEIN C4A8.06C"/>
    <property type="match status" value="1"/>
</dbReference>
<dbReference type="EMBL" id="RWHU01000013">
    <property type="protein sequence ID" value="RSK62769.1"/>
    <property type="molecule type" value="Genomic_DNA"/>
</dbReference>